<feature type="domain" description="PIN" evidence="8">
    <location>
        <begin position="12"/>
        <end position="113"/>
    </location>
</feature>
<dbReference type="AlphaFoldDB" id="A0A451BNI0"/>
<evidence type="ECO:0000256" key="5">
    <source>
        <dbReference type="ARBA" id="ARBA00022801"/>
    </source>
</evidence>
<evidence type="ECO:0000313" key="9">
    <source>
        <dbReference type="EMBL" id="VFK79869.1"/>
    </source>
</evidence>
<keyword evidence="4" id="KW-0479">Metal-binding</keyword>
<dbReference type="InterPro" id="IPR002716">
    <property type="entry name" value="PIN_dom"/>
</dbReference>
<comment type="similarity">
    <text evidence="7">Belongs to the PINc/VapC protein family.</text>
</comment>
<dbReference type="GO" id="GO:0004519">
    <property type="term" value="F:endonuclease activity"/>
    <property type="evidence" value="ECO:0007669"/>
    <property type="project" value="UniProtKB-KW"/>
</dbReference>
<comment type="cofactor">
    <cofactor evidence="1">
        <name>Mg(2+)</name>
        <dbReference type="ChEBI" id="CHEBI:18420"/>
    </cofactor>
</comment>
<keyword evidence="9" id="KW-0255">Endonuclease</keyword>
<dbReference type="CDD" id="cd18744">
    <property type="entry name" value="PIN_VapC4-5_FitB-like"/>
    <property type="match status" value="1"/>
</dbReference>
<evidence type="ECO:0000259" key="8">
    <source>
        <dbReference type="Pfam" id="PF01850"/>
    </source>
</evidence>
<keyword evidence="6" id="KW-0460">Magnesium</keyword>
<dbReference type="EMBL" id="CAADHB010000071">
    <property type="protein sequence ID" value="VFK79869.1"/>
    <property type="molecule type" value="Genomic_DNA"/>
</dbReference>
<keyword evidence="5" id="KW-0378">Hydrolase</keyword>
<evidence type="ECO:0000256" key="7">
    <source>
        <dbReference type="ARBA" id="ARBA00038093"/>
    </source>
</evidence>
<sequence>MFFRKHPQVTARFADYLARYKKIDLSIITYYEIISGLAHLDAHKKTAAFLEFVSMNRVLPLTERSVTLSAGIYADLRKVGKPLDDIDLLIAGVAMANNRVLVTHNRSHFERIEGLEIEDWRSRIGARNNLPGDKGMRRVCRKLTVRKRGKNEKRHV</sequence>
<proteinExistence type="inferred from homology"/>
<evidence type="ECO:0000256" key="4">
    <source>
        <dbReference type="ARBA" id="ARBA00022723"/>
    </source>
</evidence>
<dbReference type="Gene3D" id="3.40.50.1010">
    <property type="entry name" value="5'-nuclease"/>
    <property type="match status" value="1"/>
</dbReference>
<reference evidence="9" key="1">
    <citation type="submission" date="2019-02" db="EMBL/GenBank/DDBJ databases">
        <authorList>
            <person name="Gruber-Vodicka R. H."/>
            <person name="Seah K. B. B."/>
        </authorList>
    </citation>
    <scope>NUCLEOTIDE SEQUENCE</scope>
    <source>
        <strain evidence="9">BECK_S127</strain>
    </source>
</reference>
<dbReference type="PANTHER" id="PTHR33653:SF1">
    <property type="entry name" value="RIBONUCLEASE VAPC2"/>
    <property type="match status" value="1"/>
</dbReference>
<accession>A0A451BNI0</accession>
<keyword evidence="3" id="KW-0540">Nuclease</keyword>
<name>A0A451BNI0_9GAMM</name>
<organism evidence="9">
    <name type="scientific">Candidatus Kentrum sp. SD</name>
    <dbReference type="NCBI Taxonomy" id="2126332"/>
    <lineage>
        <taxon>Bacteria</taxon>
        <taxon>Pseudomonadati</taxon>
        <taxon>Pseudomonadota</taxon>
        <taxon>Gammaproteobacteria</taxon>
        <taxon>Candidatus Kentrum</taxon>
    </lineage>
</organism>
<evidence type="ECO:0000256" key="3">
    <source>
        <dbReference type="ARBA" id="ARBA00022722"/>
    </source>
</evidence>
<protein>
    <submittedName>
        <fullName evidence="9">tRNA(fMet)-specific endonuclease VapC</fullName>
    </submittedName>
</protein>
<dbReference type="GO" id="GO:0016787">
    <property type="term" value="F:hydrolase activity"/>
    <property type="evidence" value="ECO:0007669"/>
    <property type="project" value="UniProtKB-KW"/>
</dbReference>
<evidence type="ECO:0000256" key="2">
    <source>
        <dbReference type="ARBA" id="ARBA00022649"/>
    </source>
</evidence>
<evidence type="ECO:0000256" key="6">
    <source>
        <dbReference type="ARBA" id="ARBA00022842"/>
    </source>
</evidence>
<evidence type="ECO:0000256" key="1">
    <source>
        <dbReference type="ARBA" id="ARBA00001946"/>
    </source>
</evidence>
<dbReference type="GO" id="GO:0046872">
    <property type="term" value="F:metal ion binding"/>
    <property type="evidence" value="ECO:0007669"/>
    <property type="project" value="UniProtKB-KW"/>
</dbReference>
<dbReference type="InterPro" id="IPR029060">
    <property type="entry name" value="PIN-like_dom_sf"/>
</dbReference>
<dbReference type="SUPFAM" id="SSF88723">
    <property type="entry name" value="PIN domain-like"/>
    <property type="match status" value="1"/>
</dbReference>
<dbReference type="PANTHER" id="PTHR33653">
    <property type="entry name" value="RIBONUCLEASE VAPC2"/>
    <property type="match status" value="1"/>
</dbReference>
<gene>
    <name evidence="9" type="ORF">BECKSD772D_GA0070982_10715</name>
</gene>
<dbReference type="Pfam" id="PF01850">
    <property type="entry name" value="PIN"/>
    <property type="match status" value="1"/>
</dbReference>
<dbReference type="InterPro" id="IPR050556">
    <property type="entry name" value="Type_II_TA_system_RNase"/>
</dbReference>
<keyword evidence="2" id="KW-1277">Toxin-antitoxin system</keyword>